<gene>
    <name evidence="5" type="ORF">GGR28_002917</name>
</gene>
<dbReference type="EMBL" id="JACIFF010000007">
    <property type="protein sequence ID" value="MBB4080287.1"/>
    <property type="molecule type" value="Genomic_DNA"/>
</dbReference>
<dbReference type="GO" id="GO:0004252">
    <property type="term" value="F:serine-type endopeptidase activity"/>
    <property type="evidence" value="ECO:0007669"/>
    <property type="project" value="InterPro"/>
</dbReference>
<evidence type="ECO:0000256" key="3">
    <source>
        <dbReference type="SAM" id="SignalP"/>
    </source>
</evidence>
<dbReference type="InterPro" id="IPR039005">
    <property type="entry name" value="CSPG_rpt"/>
</dbReference>
<evidence type="ECO:0000313" key="5">
    <source>
        <dbReference type="EMBL" id="MBB4080287.1"/>
    </source>
</evidence>
<dbReference type="InterPro" id="IPR013783">
    <property type="entry name" value="Ig-like_fold"/>
</dbReference>
<dbReference type="Gene3D" id="3.40.390.10">
    <property type="entry name" value="Collagenase (Catalytic Domain)"/>
    <property type="match status" value="1"/>
</dbReference>
<evidence type="ECO:0000256" key="1">
    <source>
        <dbReference type="ARBA" id="ARBA00022670"/>
    </source>
</evidence>
<dbReference type="NCBIfam" id="TIGR04183">
    <property type="entry name" value="Por_Secre_tail"/>
    <property type="match status" value="1"/>
</dbReference>
<organism evidence="5 6">
    <name type="scientific">Neolewinella aquimaris</name>
    <dbReference type="NCBI Taxonomy" id="1835722"/>
    <lineage>
        <taxon>Bacteria</taxon>
        <taxon>Pseudomonadati</taxon>
        <taxon>Bacteroidota</taxon>
        <taxon>Saprospiria</taxon>
        <taxon>Saprospirales</taxon>
        <taxon>Lewinellaceae</taxon>
        <taxon>Neolewinella</taxon>
    </lineage>
</organism>
<dbReference type="AlphaFoldDB" id="A0A840EA65"/>
<feature type="domain" description="P/Homo B" evidence="4">
    <location>
        <begin position="845"/>
        <end position="995"/>
    </location>
</feature>
<dbReference type="PROSITE" id="PS51854">
    <property type="entry name" value="CSPG"/>
    <property type="match status" value="1"/>
</dbReference>
<proteinExistence type="predicted"/>
<dbReference type="Gene3D" id="2.60.120.260">
    <property type="entry name" value="Galactose-binding domain-like"/>
    <property type="match status" value="1"/>
</dbReference>
<keyword evidence="1" id="KW-0645">Protease</keyword>
<dbReference type="SUPFAM" id="SSF55486">
    <property type="entry name" value="Metalloproteases ('zincins'), catalytic domain"/>
    <property type="match status" value="1"/>
</dbReference>
<dbReference type="Proteomes" id="UP000576209">
    <property type="component" value="Unassembled WGS sequence"/>
</dbReference>
<dbReference type="InterPro" id="IPR026444">
    <property type="entry name" value="Secre_tail"/>
</dbReference>
<dbReference type="InterPro" id="IPR024079">
    <property type="entry name" value="MetalloPept_cat_dom_sf"/>
</dbReference>
<dbReference type="Pfam" id="PF18962">
    <property type="entry name" value="Por_Secre_tail"/>
    <property type="match status" value="1"/>
</dbReference>
<sequence>MPRFLLLCLLLTGAALPAQSAFQFTAYANTNQEISGNHLETSLDLEQFRQQLFAKGRTIELPLPDGTHASFIAVSDPVFEPRLAAKYPDIGSYRVEGEWGAGRIAISHRGVDALLRGPAGTFAIQPAGENDGRHLVFYSDQYTDPENNLPLACGYDPADPLNSVQNDKSGGAAGAAFTPKSKAAARELRQYDLALTNTGEFAQRVGGKKEDVLAAFNTAVSTINVIFEREVGVRMNLLAVSEDLIYLDAKTDPFTDSDEGSGLLDQVIEAFNIANVPTTAYDIGHIFTSSCIDVGGVVSGLACSGSKTRGVTCLQGTNVARTAERVMAHEIAHQFTVSHTFNNCPPAQDQRAGNTAYEPGSGTTIMSYAGACGDQNIGPEEAYYHTASLEQFITYTREGAASGCATIIETDNVTPEVRIDYEDGFFIPRSTPFRLTGTATDANDPPEQLTYNWEQYDLGPASDINDPEGTAPLFRSVAPSSEGFTRYFPRIDRVANNISSNDEVLPDYARDMTFRLTARDNNEAAGGVDWATVRFEVADVGPLTVLNPELVNNEPWRVGEYREVTWDVAGTDGFPIFAKSVNILLSGDGGITFERVLAANVANTGSAFVTVPDTTGTAMRVIVEAADNIFFNMNDEDFSIAAAEFATYTLESDLNYRSVCLPETVTATLTAGSVLGYSEPVTVSLDTAALPAGLLVSFARTQLLPGQTTTLTLDLGGIVTSGRLTVPIVVAAPGRDSSRREIVLDVVANDFSDLLLAGPAEGTEGIVLTTEFDWTPSVNAQEYEIQIATSPSFSQRDLFAAATGLTETVYTPDNFFSPNTLYFWRVRPVNACGPGPWTETTSFHTVSSKCDVVSSTDTPIGLPGSGGTFTRESKLFIERRGSINDLNLPNVTVNYQFASKVSISLTSPAGTVVKLYSEKCFSTNSINLGFDDDAPEEVACPPDDKRVFRPEGKLEAFNGEDTYGEWILTVSVSETNGAVGQIVGWNVEFCADAAVVQPRTLVNDATEVQPLGRNAVLRSELEVDSEGDDAGRTYYILTQLPALGRLELRGLTMMAGDTFTQADINAGRLVYENTDSTSRTDDFGFVVTTAGGGYLPVTYHDVLITSDAISPVRYVSPLEATLDVFPNPTAGDVQLRWSAVGNRDISIELYDLTGRPLLRQLVPVSAGSAVVAVGHLPGGMYLLRVDGAVRRVLRR</sequence>
<reference evidence="5 6" key="1">
    <citation type="submission" date="2020-08" db="EMBL/GenBank/DDBJ databases">
        <title>Genomic Encyclopedia of Type Strains, Phase IV (KMG-IV): sequencing the most valuable type-strain genomes for metagenomic binning, comparative biology and taxonomic classification.</title>
        <authorList>
            <person name="Goeker M."/>
        </authorList>
    </citation>
    <scope>NUCLEOTIDE SEQUENCE [LARGE SCALE GENOMIC DNA]</scope>
    <source>
        <strain evidence="5 6">DSM 105137</strain>
    </source>
</reference>
<keyword evidence="3" id="KW-0732">Signal</keyword>
<dbReference type="Pfam" id="PF13583">
    <property type="entry name" value="Reprolysin_4"/>
    <property type="match status" value="1"/>
</dbReference>
<dbReference type="GO" id="GO:0006508">
    <property type="term" value="P:proteolysis"/>
    <property type="evidence" value="ECO:0007669"/>
    <property type="project" value="UniProtKB-KW"/>
</dbReference>
<evidence type="ECO:0000259" key="4">
    <source>
        <dbReference type="PROSITE" id="PS51829"/>
    </source>
</evidence>
<dbReference type="SUPFAM" id="SSF49265">
    <property type="entry name" value="Fibronectin type III"/>
    <property type="match status" value="1"/>
</dbReference>
<protein>
    <recommendedName>
        <fullName evidence="4">P/Homo B domain-containing protein</fullName>
    </recommendedName>
</protein>
<dbReference type="RefSeq" id="WP_183496518.1">
    <property type="nucleotide sequence ID" value="NZ_JACIFF010000007.1"/>
</dbReference>
<dbReference type="InterPro" id="IPR002884">
    <property type="entry name" value="P_dom"/>
</dbReference>
<dbReference type="Gene3D" id="2.60.40.10">
    <property type="entry name" value="Immunoglobulins"/>
    <property type="match status" value="1"/>
</dbReference>
<keyword evidence="6" id="KW-1185">Reference proteome</keyword>
<dbReference type="InterPro" id="IPR036116">
    <property type="entry name" value="FN3_sf"/>
</dbReference>
<dbReference type="InterPro" id="IPR008979">
    <property type="entry name" value="Galactose-bd-like_sf"/>
</dbReference>
<dbReference type="GO" id="GO:0008237">
    <property type="term" value="F:metallopeptidase activity"/>
    <property type="evidence" value="ECO:0007669"/>
    <property type="project" value="InterPro"/>
</dbReference>
<dbReference type="Pfam" id="PF01483">
    <property type="entry name" value="P_proprotein"/>
    <property type="match status" value="1"/>
</dbReference>
<accession>A0A840EA65</accession>
<dbReference type="SUPFAM" id="SSF49785">
    <property type="entry name" value="Galactose-binding domain-like"/>
    <property type="match status" value="1"/>
</dbReference>
<name>A0A840EA65_9BACT</name>
<evidence type="ECO:0000256" key="2">
    <source>
        <dbReference type="ARBA" id="ARBA00022801"/>
    </source>
</evidence>
<evidence type="ECO:0000313" key="6">
    <source>
        <dbReference type="Proteomes" id="UP000576209"/>
    </source>
</evidence>
<feature type="chain" id="PRO_5033046543" description="P/Homo B domain-containing protein" evidence="3">
    <location>
        <begin position="21"/>
        <end position="1195"/>
    </location>
</feature>
<feature type="signal peptide" evidence="3">
    <location>
        <begin position="1"/>
        <end position="20"/>
    </location>
</feature>
<keyword evidence="2" id="KW-0378">Hydrolase</keyword>
<dbReference type="Pfam" id="PF16184">
    <property type="entry name" value="Cadherin_3"/>
    <property type="match status" value="1"/>
</dbReference>
<dbReference type="PROSITE" id="PS51829">
    <property type="entry name" value="P_HOMO_B"/>
    <property type="match status" value="1"/>
</dbReference>
<comment type="caution">
    <text evidence="5">The sequence shown here is derived from an EMBL/GenBank/DDBJ whole genome shotgun (WGS) entry which is preliminary data.</text>
</comment>